<dbReference type="PROSITE" id="PS50042">
    <property type="entry name" value="CNMP_BINDING_3"/>
    <property type="match status" value="1"/>
</dbReference>
<dbReference type="SMART" id="SM00100">
    <property type="entry name" value="cNMP"/>
    <property type="match status" value="1"/>
</dbReference>
<dbReference type="SUPFAM" id="SSF51206">
    <property type="entry name" value="cAMP-binding domain-like"/>
    <property type="match status" value="1"/>
</dbReference>
<evidence type="ECO:0000259" key="4">
    <source>
        <dbReference type="PROSITE" id="PS50042"/>
    </source>
</evidence>
<dbReference type="CDD" id="cd00092">
    <property type="entry name" value="HTH_CRP"/>
    <property type="match status" value="1"/>
</dbReference>
<keyword evidence="7" id="KW-1185">Reference proteome</keyword>
<comment type="caution">
    <text evidence="6">The sequence shown here is derived from an EMBL/GenBank/DDBJ whole genome shotgun (WGS) entry which is preliminary data.</text>
</comment>
<dbReference type="Pfam" id="PF00027">
    <property type="entry name" value="cNMP_binding"/>
    <property type="match status" value="1"/>
</dbReference>
<dbReference type="InterPro" id="IPR014710">
    <property type="entry name" value="RmlC-like_jellyroll"/>
</dbReference>
<accession>A0ABU2XXT0</accession>
<dbReference type="Proteomes" id="UP001180754">
    <property type="component" value="Unassembled WGS sequence"/>
</dbReference>
<dbReference type="PRINTS" id="PR00034">
    <property type="entry name" value="HTHCRP"/>
</dbReference>
<evidence type="ECO:0000256" key="3">
    <source>
        <dbReference type="ARBA" id="ARBA00023163"/>
    </source>
</evidence>
<dbReference type="RefSeq" id="WP_311730842.1">
    <property type="nucleotide sequence ID" value="NZ_JAVRFD010000050.1"/>
</dbReference>
<dbReference type="PANTHER" id="PTHR24567">
    <property type="entry name" value="CRP FAMILY TRANSCRIPTIONAL REGULATORY PROTEIN"/>
    <property type="match status" value="1"/>
</dbReference>
<dbReference type="PANTHER" id="PTHR24567:SF68">
    <property type="entry name" value="DNA-BINDING TRANSCRIPTIONAL DUAL REGULATOR CRP"/>
    <property type="match status" value="1"/>
</dbReference>
<proteinExistence type="predicted"/>
<dbReference type="SUPFAM" id="SSF46785">
    <property type="entry name" value="Winged helix' DNA-binding domain"/>
    <property type="match status" value="1"/>
</dbReference>
<name>A0ABU2XXT0_9ACTN</name>
<reference evidence="6" key="1">
    <citation type="submission" date="2024-05" db="EMBL/GenBank/DDBJ databases">
        <title>30 novel species of actinomycetes from the DSMZ collection.</title>
        <authorList>
            <person name="Nouioui I."/>
        </authorList>
    </citation>
    <scope>NUCLEOTIDE SEQUENCE</scope>
    <source>
        <strain evidence="6">DSM 41529</strain>
    </source>
</reference>
<protein>
    <submittedName>
        <fullName evidence="6">Crp/Fnr family transcriptional regulator</fullName>
    </submittedName>
</protein>
<dbReference type="InterPro" id="IPR012318">
    <property type="entry name" value="HTH_CRP"/>
</dbReference>
<evidence type="ECO:0000259" key="5">
    <source>
        <dbReference type="PROSITE" id="PS51063"/>
    </source>
</evidence>
<sequence>MPGSVSGDTAAAAEWRSLSEIPLLAGLSDNQLRTLWDDSLARGYPAGHALRNAGDPASHLVLLLRGRVAATATTRSGRVVRFGQWAGPCALDKVAVIDGHGHTATLTSLTPCSVRMLPRDRFLNVIDDAPSVRRHVLRVLASQARSHQEKITITATMPAEARLAAWLLNEAASDARGCISLPGTQQVLADLLGVTRVTVNRALSRLRRDGLIEVNRHTITILAPELLELRTHG</sequence>
<keyword evidence="3" id="KW-0804">Transcription</keyword>
<feature type="domain" description="Cyclic nucleotide-binding" evidence="4">
    <location>
        <begin position="23"/>
        <end position="143"/>
    </location>
</feature>
<keyword evidence="2" id="KW-0238">DNA-binding</keyword>
<dbReference type="EMBL" id="JAVRFD010000050">
    <property type="protein sequence ID" value="MDT0550259.1"/>
    <property type="molecule type" value="Genomic_DNA"/>
</dbReference>
<dbReference type="InterPro" id="IPR018490">
    <property type="entry name" value="cNMP-bd_dom_sf"/>
</dbReference>
<keyword evidence="1" id="KW-0805">Transcription regulation</keyword>
<organism evidence="6 7">
    <name type="scientific">Streptomyces lonegramiae</name>
    <dbReference type="NCBI Taxonomy" id="3075524"/>
    <lineage>
        <taxon>Bacteria</taxon>
        <taxon>Bacillati</taxon>
        <taxon>Actinomycetota</taxon>
        <taxon>Actinomycetes</taxon>
        <taxon>Kitasatosporales</taxon>
        <taxon>Streptomycetaceae</taxon>
        <taxon>Streptomyces</taxon>
    </lineage>
</organism>
<dbReference type="InterPro" id="IPR050397">
    <property type="entry name" value="Env_Response_Regulators"/>
</dbReference>
<dbReference type="InterPro" id="IPR000595">
    <property type="entry name" value="cNMP-bd_dom"/>
</dbReference>
<dbReference type="PROSITE" id="PS51063">
    <property type="entry name" value="HTH_CRP_2"/>
    <property type="match status" value="1"/>
</dbReference>
<evidence type="ECO:0000256" key="2">
    <source>
        <dbReference type="ARBA" id="ARBA00023125"/>
    </source>
</evidence>
<dbReference type="Pfam" id="PF13545">
    <property type="entry name" value="HTH_Crp_2"/>
    <property type="match status" value="1"/>
</dbReference>
<dbReference type="Gene3D" id="2.60.120.10">
    <property type="entry name" value="Jelly Rolls"/>
    <property type="match status" value="1"/>
</dbReference>
<dbReference type="SMART" id="SM00419">
    <property type="entry name" value="HTH_CRP"/>
    <property type="match status" value="1"/>
</dbReference>
<evidence type="ECO:0000256" key="1">
    <source>
        <dbReference type="ARBA" id="ARBA00023015"/>
    </source>
</evidence>
<evidence type="ECO:0000313" key="6">
    <source>
        <dbReference type="EMBL" id="MDT0550259.1"/>
    </source>
</evidence>
<dbReference type="CDD" id="cd00038">
    <property type="entry name" value="CAP_ED"/>
    <property type="match status" value="1"/>
</dbReference>
<dbReference type="InterPro" id="IPR036390">
    <property type="entry name" value="WH_DNA-bd_sf"/>
</dbReference>
<feature type="domain" description="HTH crp-type" evidence="5">
    <location>
        <begin position="157"/>
        <end position="225"/>
    </location>
</feature>
<evidence type="ECO:0000313" key="7">
    <source>
        <dbReference type="Proteomes" id="UP001180754"/>
    </source>
</evidence>
<gene>
    <name evidence="6" type="ORF">RND15_47595</name>
</gene>
<dbReference type="Gene3D" id="1.10.10.10">
    <property type="entry name" value="Winged helix-like DNA-binding domain superfamily/Winged helix DNA-binding domain"/>
    <property type="match status" value="1"/>
</dbReference>
<dbReference type="InterPro" id="IPR036388">
    <property type="entry name" value="WH-like_DNA-bd_sf"/>
</dbReference>